<dbReference type="EMBL" id="MU854551">
    <property type="protein sequence ID" value="KAK4033119.1"/>
    <property type="molecule type" value="Genomic_DNA"/>
</dbReference>
<protein>
    <submittedName>
        <fullName evidence="1">Uncharacterized protein</fullName>
    </submittedName>
</protein>
<reference evidence="2" key="1">
    <citation type="journal article" date="2023" name="Mol. Phylogenet. Evol.">
        <title>Genome-scale phylogeny and comparative genomics of the fungal order Sordariales.</title>
        <authorList>
            <person name="Hensen N."/>
            <person name="Bonometti L."/>
            <person name="Westerberg I."/>
            <person name="Brannstrom I.O."/>
            <person name="Guillou S."/>
            <person name="Cros-Aarteil S."/>
            <person name="Calhoun S."/>
            <person name="Haridas S."/>
            <person name="Kuo A."/>
            <person name="Mondo S."/>
            <person name="Pangilinan J."/>
            <person name="Riley R."/>
            <person name="LaButti K."/>
            <person name="Andreopoulos B."/>
            <person name="Lipzen A."/>
            <person name="Chen C."/>
            <person name="Yan M."/>
            <person name="Daum C."/>
            <person name="Ng V."/>
            <person name="Clum A."/>
            <person name="Steindorff A."/>
            <person name="Ohm R.A."/>
            <person name="Martin F."/>
            <person name="Silar P."/>
            <person name="Natvig D.O."/>
            <person name="Lalanne C."/>
            <person name="Gautier V."/>
            <person name="Ament-Velasquez S.L."/>
            <person name="Kruys A."/>
            <person name="Hutchinson M.I."/>
            <person name="Powell A.J."/>
            <person name="Barry K."/>
            <person name="Miller A.N."/>
            <person name="Grigoriev I.V."/>
            <person name="Debuchy R."/>
            <person name="Gladieux P."/>
            <person name="Hiltunen Thoren M."/>
            <person name="Johannesson H."/>
        </authorList>
    </citation>
    <scope>NUCLEOTIDE SEQUENCE [LARGE SCALE GENOMIC DNA]</scope>
    <source>
        <strain evidence="2">CBS 284.82</strain>
    </source>
</reference>
<dbReference type="Proteomes" id="UP001303115">
    <property type="component" value="Unassembled WGS sequence"/>
</dbReference>
<dbReference type="AlphaFoldDB" id="A0AAN6SMI5"/>
<comment type="caution">
    <text evidence="1">The sequence shown here is derived from an EMBL/GenBank/DDBJ whole genome shotgun (WGS) entry which is preliminary data.</text>
</comment>
<proteinExistence type="predicted"/>
<evidence type="ECO:0000313" key="2">
    <source>
        <dbReference type="Proteomes" id="UP001303115"/>
    </source>
</evidence>
<evidence type="ECO:0000313" key="1">
    <source>
        <dbReference type="EMBL" id="KAK4033119.1"/>
    </source>
</evidence>
<keyword evidence="2" id="KW-1185">Reference proteome</keyword>
<sequence>MCTAGYNHFSCGCSLPNPATLKQCEYAKLRGGETCPQFMITEDKSHSKTYDLLACMAHS</sequence>
<name>A0AAN6SMI5_9PEZI</name>
<accession>A0AAN6SMI5</accession>
<organism evidence="1 2">
    <name type="scientific">Parachaetomium inaequale</name>
    <dbReference type="NCBI Taxonomy" id="2588326"/>
    <lineage>
        <taxon>Eukaryota</taxon>
        <taxon>Fungi</taxon>
        <taxon>Dikarya</taxon>
        <taxon>Ascomycota</taxon>
        <taxon>Pezizomycotina</taxon>
        <taxon>Sordariomycetes</taxon>
        <taxon>Sordariomycetidae</taxon>
        <taxon>Sordariales</taxon>
        <taxon>Chaetomiaceae</taxon>
        <taxon>Parachaetomium</taxon>
    </lineage>
</organism>
<gene>
    <name evidence="1" type="ORF">C8A01DRAFT_40442</name>
</gene>